<reference evidence="2 3" key="1">
    <citation type="journal article" date="2019" name="ISME J.">
        <title>Deianiraea, an extracellular bacterium associated with the ciliate Paramecium, suggests an alternative scenario for the evolution of Rickettsiales.</title>
        <authorList>
            <person name="Castelli M."/>
            <person name="Sabaneyeva E."/>
            <person name="Lanzoni O."/>
            <person name="Lebedeva N."/>
            <person name="Floriano A.M."/>
            <person name="Gaiarsa S."/>
            <person name="Benken K."/>
            <person name="Modeo L."/>
            <person name="Bandi C."/>
            <person name="Potekhin A."/>
            <person name="Sassera D."/>
            <person name="Petroni G."/>
        </authorList>
    </citation>
    <scope>NUCLEOTIDE SEQUENCE [LARGE SCALE GENOMIC DNA]</scope>
    <source>
        <strain evidence="2">CyL4-1</strain>
    </source>
</reference>
<name>A0A5B8XD36_9RICK</name>
<proteinExistence type="predicted"/>
<accession>A0A5B8XD36</accession>
<organism evidence="2 3">
    <name type="scientific">Candidatus Deianiraea vastatrix</name>
    <dbReference type="NCBI Taxonomy" id="2163644"/>
    <lineage>
        <taxon>Bacteria</taxon>
        <taxon>Pseudomonadati</taxon>
        <taxon>Pseudomonadota</taxon>
        <taxon>Alphaproteobacteria</taxon>
        <taxon>Rickettsiales</taxon>
        <taxon>Candidatus Deianiraeaceae</taxon>
        <taxon>Candidatus Deianiraea</taxon>
    </lineage>
</organism>
<gene>
    <name evidence="2" type="ORF">Deia_00124</name>
</gene>
<evidence type="ECO:0000259" key="1">
    <source>
        <dbReference type="Pfam" id="PF09343"/>
    </source>
</evidence>
<keyword evidence="3" id="KW-1185">Reference proteome</keyword>
<dbReference type="RefSeq" id="WP_146820243.1">
    <property type="nucleotide sequence ID" value="NZ_CP029077.1"/>
</dbReference>
<dbReference type="AlphaFoldDB" id="A0A5B8XD36"/>
<feature type="domain" description="DUF2460" evidence="1">
    <location>
        <begin position="4"/>
        <end position="195"/>
    </location>
</feature>
<dbReference type="GO" id="GO:0016787">
    <property type="term" value="F:hydrolase activity"/>
    <property type="evidence" value="ECO:0007669"/>
    <property type="project" value="UniProtKB-KW"/>
</dbReference>
<evidence type="ECO:0000313" key="2">
    <source>
        <dbReference type="EMBL" id="QED22936.1"/>
    </source>
</evidence>
<dbReference type="Pfam" id="PF09343">
    <property type="entry name" value="DUF2460"/>
    <property type="match status" value="1"/>
</dbReference>
<evidence type="ECO:0000313" key="3">
    <source>
        <dbReference type="Proteomes" id="UP000321934"/>
    </source>
</evidence>
<keyword evidence="2" id="KW-0378">Hydrolase</keyword>
<sequence length="196" mass="22483">MFKNITFPLNIAKNSSGGPQFATKINQTISGVEYRTSILQYPKIKYNISTGINSKEDIDAISAFFRLCMGQKYSFRFRDFVDFSAQNQKIAIGDGILDSFQIIKSYIIDDEYIERKITKPLSVIIYIDNKVCDKSLYDVDFTTGIIKFKVKPASGQVITADFVFDIEMRFDTDFLNIMLYTNTSYQLKDVNLIEVL</sequence>
<dbReference type="EMBL" id="CP029077">
    <property type="protein sequence ID" value="QED22936.1"/>
    <property type="molecule type" value="Genomic_DNA"/>
</dbReference>
<protein>
    <submittedName>
        <fullName evidence="2">Phage glycoside hydrolase</fullName>
    </submittedName>
</protein>
<dbReference type="NCBIfam" id="TIGR02217">
    <property type="entry name" value="chp_TIGR02217"/>
    <property type="match status" value="1"/>
</dbReference>
<dbReference type="Proteomes" id="UP000321934">
    <property type="component" value="Chromosome"/>
</dbReference>
<dbReference type="OrthoDB" id="1685145at2"/>
<dbReference type="InterPro" id="IPR011740">
    <property type="entry name" value="DUF2460"/>
</dbReference>